<dbReference type="EMBL" id="BAAADJ010000021">
    <property type="protein sequence ID" value="GAA0329756.1"/>
    <property type="molecule type" value="Genomic_DNA"/>
</dbReference>
<protein>
    <recommendedName>
        <fullName evidence="4">Small, acid-soluble spore protein gamma-type</fullName>
    </recommendedName>
</protein>
<feature type="region of interest" description="Disordered" evidence="1">
    <location>
        <begin position="1"/>
        <end position="67"/>
    </location>
</feature>
<organism evidence="2 3">
    <name type="scientific">Bacillus carboniphilus</name>
    <dbReference type="NCBI Taxonomy" id="86663"/>
    <lineage>
        <taxon>Bacteria</taxon>
        <taxon>Bacillati</taxon>
        <taxon>Bacillota</taxon>
        <taxon>Bacilli</taxon>
        <taxon>Bacillales</taxon>
        <taxon>Bacillaceae</taxon>
        <taxon>Bacillus</taxon>
    </lineage>
</organism>
<dbReference type="Proteomes" id="UP001500782">
    <property type="component" value="Unassembled WGS sequence"/>
</dbReference>
<accession>A0ABP3FZP8</accession>
<name>A0ABP3FZP8_9BACI</name>
<evidence type="ECO:0000313" key="2">
    <source>
        <dbReference type="EMBL" id="GAA0329756.1"/>
    </source>
</evidence>
<keyword evidence="3" id="KW-1185">Reference proteome</keyword>
<comment type="caution">
    <text evidence="2">The sequence shown here is derived from an EMBL/GenBank/DDBJ whole genome shotgun (WGS) entry which is preliminary data.</text>
</comment>
<evidence type="ECO:0000256" key="1">
    <source>
        <dbReference type="SAM" id="MobiDB-lite"/>
    </source>
</evidence>
<reference evidence="3" key="1">
    <citation type="journal article" date="2019" name="Int. J. Syst. Evol. Microbiol.">
        <title>The Global Catalogue of Microorganisms (GCM) 10K type strain sequencing project: providing services to taxonomists for standard genome sequencing and annotation.</title>
        <authorList>
            <consortium name="The Broad Institute Genomics Platform"/>
            <consortium name="The Broad Institute Genome Sequencing Center for Infectious Disease"/>
            <person name="Wu L."/>
            <person name="Ma J."/>
        </authorList>
    </citation>
    <scope>NUCLEOTIDE SEQUENCE [LARGE SCALE GENOMIC DNA]</scope>
    <source>
        <strain evidence="3">JCM 9731</strain>
    </source>
</reference>
<feature type="compositionally biased region" description="Polar residues" evidence="1">
    <location>
        <begin position="1"/>
        <end position="16"/>
    </location>
</feature>
<dbReference type="RefSeq" id="WP_343798727.1">
    <property type="nucleotide sequence ID" value="NZ_BAAADJ010000021.1"/>
</dbReference>
<evidence type="ECO:0000313" key="3">
    <source>
        <dbReference type="Proteomes" id="UP001500782"/>
    </source>
</evidence>
<gene>
    <name evidence="2" type="ORF">GCM10008967_20300</name>
</gene>
<evidence type="ECO:0008006" key="4">
    <source>
        <dbReference type="Google" id="ProtNLM"/>
    </source>
</evidence>
<proteinExistence type="predicted"/>
<sequence length="67" mass="7430">MNNIGFSTHTTNGNEQNGDDSKWVEQNVEMANAQRNNNAKKDQELSSELVKVAPNTNVPGNNKRKSD</sequence>